<dbReference type="Proteomes" id="UP000027341">
    <property type="component" value="Unassembled WGS sequence"/>
</dbReference>
<reference evidence="4 5" key="1">
    <citation type="submission" date="2014-04" db="EMBL/GenBank/DDBJ databases">
        <title>Draft genome sequence of Hydrogenovibrio marinus MH-110, a model organism for aerobic H2 metabolism.</title>
        <authorList>
            <person name="Cha H.J."/>
            <person name="Jo B.H."/>
            <person name="Hwang B.H."/>
        </authorList>
    </citation>
    <scope>NUCLEOTIDE SEQUENCE [LARGE SCALE GENOMIC DNA]</scope>
    <source>
        <strain evidence="4 5">MH-110</strain>
    </source>
</reference>
<accession>A0A066ZYR1</accession>
<dbReference type="RefSeq" id="WP_029909755.1">
    <property type="nucleotide sequence ID" value="NZ_AP020335.1"/>
</dbReference>
<dbReference type="Gene3D" id="3.30.110.60">
    <property type="entry name" value="YhbY-like"/>
    <property type="match status" value="1"/>
</dbReference>
<name>A0A066ZYR1_HYDMR</name>
<dbReference type="SMART" id="SM01103">
    <property type="entry name" value="CRS1_YhbY"/>
    <property type="match status" value="1"/>
</dbReference>
<feature type="domain" description="CRM" evidence="3">
    <location>
        <begin position="5"/>
        <end position="101"/>
    </location>
</feature>
<dbReference type="NCBIfam" id="TIGR00253">
    <property type="entry name" value="RNA_bind_YhbY"/>
    <property type="match status" value="1"/>
</dbReference>
<dbReference type="STRING" id="28885.EI16_04130"/>
<dbReference type="InterPro" id="IPR017924">
    <property type="entry name" value="RNA-binding_YhbY"/>
</dbReference>
<dbReference type="InterPro" id="IPR001890">
    <property type="entry name" value="RNA-binding_CRM"/>
</dbReference>
<keyword evidence="5" id="KW-1185">Reference proteome</keyword>
<dbReference type="PANTHER" id="PTHR40065">
    <property type="entry name" value="RNA-BINDING PROTEIN YHBY"/>
    <property type="match status" value="1"/>
</dbReference>
<evidence type="ECO:0000259" key="3">
    <source>
        <dbReference type="PROSITE" id="PS51295"/>
    </source>
</evidence>
<sequence length="101" mass="11208">MSKNQKLSIQQIKFLRGIAHGLNPVVTIGINGVTDSLMEEVESSLAHHELLKIKLAAAERDDRKAIIDHVVQQTGSQLVQSIGKVFVIFRPKEKSEIVLPK</sequence>
<dbReference type="Pfam" id="PF01985">
    <property type="entry name" value="CRS1_YhbY"/>
    <property type="match status" value="1"/>
</dbReference>
<evidence type="ECO:0000256" key="1">
    <source>
        <dbReference type="ARBA" id="ARBA00022884"/>
    </source>
</evidence>
<comment type="caution">
    <text evidence="4">The sequence shown here is derived from an EMBL/GenBank/DDBJ whole genome shotgun (WGS) entry which is preliminary data.</text>
</comment>
<dbReference type="GO" id="GO:0003723">
    <property type="term" value="F:RNA binding"/>
    <property type="evidence" value="ECO:0007669"/>
    <property type="project" value="UniProtKB-UniRule"/>
</dbReference>
<proteinExistence type="predicted"/>
<dbReference type="AlphaFoldDB" id="A0A066ZYR1"/>
<protein>
    <submittedName>
        <fullName evidence="4">RNA-binding protein YhbY</fullName>
    </submittedName>
</protein>
<organism evidence="4 5">
    <name type="scientific">Hydrogenovibrio marinus</name>
    <dbReference type="NCBI Taxonomy" id="28885"/>
    <lineage>
        <taxon>Bacteria</taxon>
        <taxon>Pseudomonadati</taxon>
        <taxon>Pseudomonadota</taxon>
        <taxon>Gammaproteobacteria</taxon>
        <taxon>Thiotrichales</taxon>
        <taxon>Piscirickettsiaceae</taxon>
        <taxon>Hydrogenovibrio</taxon>
    </lineage>
</organism>
<keyword evidence="1 2" id="KW-0694">RNA-binding</keyword>
<dbReference type="SUPFAM" id="SSF75471">
    <property type="entry name" value="YhbY-like"/>
    <property type="match status" value="1"/>
</dbReference>
<dbReference type="EMBL" id="JMIU01000001">
    <property type="protein sequence ID" value="KDN95496.1"/>
    <property type="molecule type" value="Genomic_DNA"/>
</dbReference>
<dbReference type="InterPro" id="IPR035920">
    <property type="entry name" value="YhbY-like_sf"/>
</dbReference>
<gene>
    <name evidence="4" type="ORF">EI16_04130</name>
</gene>
<dbReference type="PANTHER" id="PTHR40065:SF3">
    <property type="entry name" value="RNA-BINDING PROTEIN YHBY"/>
    <property type="match status" value="1"/>
</dbReference>
<evidence type="ECO:0000256" key="2">
    <source>
        <dbReference type="PROSITE-ProRule" id="PRU00626"/>
    </source>
</evidence>
<dbReference type="InterPro" id="IPR051925">
    <property type="entry name" value="RNA-binding_domain"/>
</dbReference>
<evidence type="ECO:0000313" key="4">
    <source>
        <dbReference type="EMBL" id="KDN95496.1"/>
    </source>
</evidence>
<evidence type="ECO:0000313" key="5">
    <source>
        <dbReference type="Proteomes" id="UP000027341"/>
    </source>
</evidence>
<dbReference type="PROSITE" id="PS51295">
    <property type="entry name" value="CRM"/>
    <property type="match status" value="1"/>
</dbReference>